<evidence type="ECO:0000259" key="1">
    <source>
        <dbReference type="Pfam" id="PF03464"/>
    </source>
</evidence>
<organism evidence="2 3">
    <name type="scientific">Leptospira licerasiae str. MMD4847</name>
    <dbReference type="NCBI Taxonomy" id="1049971"/>
    <lineage>
        <taxon>Bacteria</taxon>
        <taxon>Pseudomonadati</taxon>
        <taxon>Spirochaetota</taxon>
        <taxon>Spirochaetia</taxon>
        <taxon>Leptospirales</taxon>
        <taxon>Leptospiraceae</taxon>
        <taxon>Leptospira</taxon>
    </lineage>
</organism>
<dbReference type="SUPFAM" id="SSF53137">
    <property type="entry name" value="Translational machinery components"/>
    <property type="match status" value="1"/>
</dbReference>
<dbReference type="Proteomes" id="UP000018720">
    <property type="component" value="Unassembled WGS sequence"/>
</dbReference>
<name>A0ABN0H7F8_9LEPT</name>
<keyword evidence="3" id="KW-1185">Reference proteome</keyword>
<accession>A0ABN0H7F8</accession>
<dbReference type="InterPro" id="IPR005141">
    <property type="entry name" value="eRF1_2"/>
</dbReference>
<protein>
    <submittedName>
        <fullName evidence="2">ERF1 domain 2 protein</fullName>
    </submittedName>
</protein>
<comment type="caution">
    <text evidence="2">The sequence shown here is derived from an EMBL/GenBank/DDBJ whole genome shotgun (WGS) entry which is preliminary data.</text>
</comment>
<sequence length="114" mass="12902">MAKEFVFTKDLSNSSVILHHAKPEKHDTHLDRIDSIKSEDLKHFFEEVASKLTEVENILLAGPGMAKTQFKNHLLSHHSALAKRIVGEITTDHPSDAELIALGKKYFQTHKPKH</sequence>
<dbReference type="InterPro" id="IPR042226">
    <property type="entry name" value="eFR1_2_sf"/>
</dbReference>
<dbReference type="Pfam" id="PF03464">
    <property type="entry name" value="eRF1_2"/>
    <property type="match status" value="1"/>
</dbReference>
<dbReference type="Gene3D" id="3.30.420.60">
    <property type="entry name" value="eRF1 domain 2"/>
    <property type="match status" value="1"/>
</dbReference>
<dbReference type="EMBL" id="AHOM02000009">
    <property type="protein sequence ID" value="EJZ41595.1"/>
    <property type="molecule type" value="Genomic_DNA"/>
</dbReference>
<evidence type="ECO:0000313" key="3">
    <source>
        <dbReference type="Proteomes" id="UP000018720"/>
    </source>
</evidence>
<evidence type="ECO:0000313" key="2">
    <source>
        <dbReference type="EMBL" id="EJZ41595.1"/>
    </source>
</evidence>
<feature type="domain" description="eRF1" evidence="1">
    <location>
        <begin position="23"/>
        <end position="86"/>
    </location>
</feature>
<gene>
    <name evidence="2" type="ORF">LEP1GSC178_3938</name>
</gene>
<proteinExistence type="predicted"/>
<reference evidence="2 3" key="1">
    <citation type="submission" date="2012-08" db="EMBL/GenBank/DDBJ databases">
        <authorList>
            <person name="Harkins D.M."/>
            <person name="Durkin A.S."/>
            <person name="Selengut J.D."/>
            <person name="Sanka R."/>
            <person name="DePew J."/>
            <person name="Purushe J."/>
            <person name="Matthias M.A."/>
            <person name="Vinetz J.M."/>
            <person name="Sutton G.G."/>
            <person name="Nelson W.C."/>
            <person name="Fouts D.E."/>
        </authorList>
    </citation>
    <scope>NUCLEOTIDE SEQUENCE [LARGE SCALE GENOMIC DNA]</scope>
    <source>
        <strain evidence="2 3">MMD4847</strain>
    </source>
</reference>